<dbReference type="AlphaFoldDB" id="A0A4S9BX22"/>
<reference evidence="1" key="1">
    <citation type="submission" date="2018-10" db="EMBL/GenBank/DDBJ databases">
        <title>Fifty Aureobasidium pullulans genomes reveal a recombining polyextremotolerant generalist.</title>
        <authorList>
            <person name="Gostincar C."/>
            <person name="Turk M."/>
            <person name="Zajc J."/>
            <person name="Gunde-Cimerman N."/>
        </authorList>
    </citation>
    <scope>NUCLEOTIDE SEQUENCE [LARGE SCALE GENOMIC DNA]</scope>
    <source>
        <strain evidence="1">EXF-10085</strain>
    </source>
</reference>
<accession>A0A4S9BX22</accession>
<protein>
    <submittedName>
        <fullName evidence="1">Uncharacterized protein</fullName>
    </submittedName>
</protein>
<proteinExistence type="predicted"/>
<evidence type="ECO:0000313" key="1">
    <source>
        <dbReference type="EMBL" id="THW98521.1"/>
    </source>
</evidence>
<organism evidence="1">
    <name type="scientific">Aureobasidium pullulans</name>
    <name type="common">Black yeast</name>
    <name type="synonym">Pullularia pullulans</name>
    <dbReference type="NCBI Taxonomy" id="5580"/>
    <lineage>
        <taxon>Eukaryota</taxon>
        <taxon>Fungi</taxon>
        <taxon>Dikarya</taxon>
        <taxon>Ascomycota</taxon>
        <taxon>Pezizomycotina</taxon>
        <taxon>Dothideomycetes</taxon>
        <taxon>Dothideomycetidae</taxon>
        <taxon>Dothideales</taxon>
        <taxon>Saccotheciaceae</taxon>
        <taxon>Aureobasidium</taxon>
    </lineage>
</organism>
<comment type="caution">
    <text evidence="1">The sequence shown here is derived from an EMBL/GenBank/DDBJ whole genome shotgun (WGS) entry which is preliminary data.</text>
</comment>
<dbReference type="EMBL" id="QZAS01000099">
    <property type="protein sequence ID" value="THW98521.1"/>
    <property type="molecule type" value="Genomic_DNA"/>
</dbReference>
<gene>
    <name evidence="1" type="ORF">D6D13_10606</name>
</gene>
<name>A0A4S9BX22_AURPU</name>
<sequence length="197" mass="22676">MRYRSKLKALQHSSDGALTKKKDFLKIYHEVRRKNINTKSMHKCFETAGLAPWNPESVISRDEVRKRPITPPPPPIQSLFNTPQHSHQVPQYLEDLSARTALSVEDQNHRLKRACRKANKAFESQAIDLAKLQLELKSKNKTIADLVSEKQLMRVQAPRFKHLVDQKTIGAAQERYRLANAPAKPRAAPRQRDKMRA</sequence>